<evidence type="ECO:0000259" key="3">
    <source>
        <dbReference type="Pfam" id="PF26576"/>
    </source>
</evidence>
<dbReference type="InterPro" id="IPR059002">
    <property type="entry name" value="IBH1_N"/>
</dbReference>
<evidence type="ECO:0000313" key="5">
    <source>
        <dbReference type="Proteomes" id="UP001154282"/>
    </source>
</evidence>
<evidence type="ECO:0000313" key="4">
    <source>
        <dbReference type="EMBL" id="CAI0394124.1"/>
    </source>
</evidence>
<accession>A0AAV0I9C2</accession>
<dbReference type="Proteomes" id="UP001154282">
    <property type="component" value="Unassembled WGS sequence"/>
</dbReference>
<name>A0AAV0I9C2_9ROSI</name>
<proteinExistence type="predicted"/>
<evidence type="ECO:0000256" key="1">
    <source>
        <dbReference type="ARBA" id="ARBA00023015"/>
    </source>
</evidence>
<keyword evidence="5" id="KW-1185">Reference proteome</keyword>
<organism evidence="4 5">
    <name type="scientific">Linum tenue</name>
    <dbReference type="NCBI Taxonomy" id="586396"/>
    <lineage>
        <taxon>Eukaryota</taxon>
        <taxon>Viridiplantae</taxon>
        <taxon>Streptophyta</taxon>
        <taxon>Embryophyta</taxon>
        <taxon>Tracheophyta</taxon>
        <taxon>Spermatophyta</taxon>
        <taxon>Magnoliopsida</taxon>
        <taxon>eudicotyledons</taxon>
        <taxon>Gunneridae</taxon>
        <taxon>Pentapetalae</taxon>
        <taxon>rosids</taxon>
        <taxon>fabids</taxon>
        <taxon>Malpighiales</taxon>
        <taxon>Linaceae</taxon>
        <taxon>Linum</taxon>
    </lineage>
</organism>
<dbReference type="Pfam" id="PF26576">
    <property type="entry name" value="IBH1_N"/>
    <property type="match status" value="1"/>
</dbReference>
<evidence type="ECO:0000256" key="2">
    <source>
        <dbReference type="ARBA" id="ARBA00023163"/>
    </source>
</evidence>
<dbReference type="GO" id="GO:0006355">
    <property type="term" value="P:regulation of DNA-templated transcription"/>
    <property type="evidence" value="ECO:0007669"/>
    <property type="project" value="InterPro"/>
</dbReference>
<protein>
    <recommendedName>
        <fullName evidence="3">IBH1-like N-terminal domain-containing protein</fullName>
    </recommendedName>
</protein>
<keyword evidence="1" id="KW-0805">Transcription regulation</keyword>
<gene>
    <name evidence="4" type="ORF">LITE_LOCUS8209</name>
</gene>
<reference evidence="4" key="1">
    <citation type="submission" date="2022-08" db="EMBL/GenBank/DDBJ databases">
        <authorList>
            <person name="Gutierrez-Valencia J."/>
        </authorList>
    </citation>
    <scope>NUCLEOTIDE SEQUENCE</scope>
</reference>
<dbReference type="EMBL" id="CAMGYJ010000003">
    <property type="protein sequence ID" value="CAI0394124.1"/>
    <property type="molecule type" value="Genomic_DNA"/>
</dbReference>
<keyword evidence="2" id="KW-0804">Transcription</keyword>
<dbReference type="PANTHER" id="PTHR33124:SF101">
    <property type="entry name" value="GENOME ASSEMBLY, CHROMOSOME: A10"/>
    <property type="match status" value="1"/>
</dbReference>
<comment type="caution">
    <text evidence="4">The sequence shown here is derived from an EMBL/GenBank/DDBJ whole genome shotgun (WGS) entry which is preliminary data.</text>
</comment>
<sequence length="175" mass="19951">MRPPPNSSTFKREFVKKWLLALQLCNHNNNINKNDVVKRKDTIKLSAEIAMASVRNGATCWSRALMAKHSSSFHVTTKPHHMPPPPPPRHYKKRVRCKKIIKRSRRCCHNRSAAAAVVRRKTAVLRKLVPGGELMDDEASLIRETLDYVMSLRAQVDVMRRLARASDCVAMCNIV</sequence>
<dbReference type="PANTHER" id="PTHR33124">
    <property type="entry name" value="TRANSCRIPTION FACTOR IBH1-LIKE 1"/>
    <property type="match status" value="1"/>
</dbReference>
<dbReference type="InterPro" id="IPR044660">
    <property type="entry name" value="IBH1-like"/>
</dbReference>
<feature type="domain" description="IBH1-like N-terminal" evidence="3">
    <location>
        <begin position="8"/>
        <end position="71"/>
    </location>
</feature>
<dbReference type="AlphaFoldDB" id="A0AAV0I9C2"/>